<feature type="compositionally biased region" description="Polar residues" evidence="1">
    <location>
        <begin position="613"/>
        <end position="633"/>
    </location>
</feature>
<dbReference type="STRING" id="401625.A0A0P1BFX6"/>
<feature type="region of interest" description="Disordered" evidence="1">
    <location>
        <begin position="460"/>
        <end position="498"/>
    </location>
</feature>
<dbReference type="Gene3D" id="2.30.29.30">
    <property type="entry name" value="Pleckstrin-homology domain (PH domain)/Phosphotyrosine-binding domain (PTB)"/>
    <property type="match status" value="1"/>
</dbReference>
<feature type="compositionally biased region" description="Polar residues" evidence="1">
    <location>
        <begin position="137"/>
        <end position="166"/>
    </location>
</feature>
<feature type="compositionally biased region" description="Polar residues" evidence="1">
    <location>
        <begin position="1055"/>
        <end position="1069"/>
    </location>
</feature>
<feature type="compositionally biased region" description="Low complexity" evidence="1">
    <location>
        <begin position="1167"/>
        <end position="1186"/>
    </location>
</feature>
<sequence length="1307" mass="136255">MASPWRSGEAAFRASTEQSRRHVASSSNLEQIDASTSALSDHDEESEAGDDHLIALEEGDVSSFLPAQATSSKAESINDAKTIALPFTTTPRSTPGHRKQLQLSPDPEDRSVSTTGRASRQPKRTRTDYANAAPESSVASSSHLIPRSPNNHLDLSQTLPSITTPRSPAMRVLGGLASIFSPFSRARNSAAFRIGEEQSEDQDLVEAVAREPLPDSDDEADEASDASMGSASLDETQLAHDIIPPAPLPPFPHTFGAASTLRRRSPEPAPEASRIVSGPHHFIAAARQSGPSFSALATLNVPEGQPSPPHTYSPATPHGAHNAGYSAGHPPLNGHIHLSSPLSRNYDLLSRFFAEKATLQGAGGPNASTGLSEIEIAGCMRLLEESMAAGRAGEIDRLRENALSRAGSAWSESNFSGYPGGPSGAGGDIDFVARRSPSLPLGAAAGEGWAGSNRLINRGSATVSRPSSSFLAPSATGRSDFARPYASQPSQLRGYDASENSLRRSLATSFSQAALSRGARANTAKLATAGSTGRRERRAYLGPGLGFKNPNALRTSRARPPIENVSLHEPLGRSRLQPEVFAASPTGARIDQQAEAGNPGEGKRRRTEGPNASAASTLSNAGPLSSTSLSEGGSATASPSKPSSAQTASPSTRSATASAMLSILSSGPALPPPTRTKPAAPKEAINPYEMPADSFLGRSANSSPSSGAASSARSRRAATLQAAKEESRQRKLKAKDEAKAREETALERIERTAPKPASSSRSVGTRSTKATDAAVESTQKETAALNAEEKARKRREATEEARRRMNEMMTKKTGATVKSPSVAQARAEETAQKDNDDDNDAPPSEPTARPTAPQPFAFGATQSSSKASPSAPVADQAPTRSTSAIEPKTAAVSTAPSPSFLGVKPLPSAFAPKKPSPLSLAAFAPESPSSSSETEGDEAARSKGHKRQAITRQAQKNNNSSSSLHSQDDGEPEEGEIDQTADAVLPERPESNAVQSSFSFSAASRPASKPTPSTSSFSFATPAQSAASISGPSSTFAFTKPAGQPSTRSAIAPSSKMSAVPSPTSTSLDSGDPASARQAALKVSADALPSFDFSKAVRFVGEANSEDSSDTKAAKEKASQVAVASLPAFTFTFKTPSTSVDLKISADASPTTVPSVTTDASSSHPQSSSEVAAAPASDDAAAMSSDPQGLAEGEGEEDESTSYEVRGKFWKLASGTWADLGIANIRIKTHKDTGKSRLLARNEVTGKPIVNFNVYESLSIKLEKQVAVFTGFGEDGKPVNYRCKVKTVQSAQELKSKLEESARAGTA</sequence>
<protein>
    <submittedName>
        <fullName evidence="3">Ran-binding protein RANBP3</fullName>
    </submittedName>
</protein>
<feature type="region of interest" description="Disordered" evidence="1">
    <location>
        <begin position="212"/>
        <end position="275"/>
    </location>
</feature>
<organism evidence="3 4">
    <name type="scientific">Ceraceosorus bombacis</name>
    <dbReference type="NCBI Taxonomy" id="401625"/>
    <lineage>
        <taxon>Eukaryota</taxon>
        <taxon>Fungi</taxon>
        <taxon>Dikarya</taxon>
        <taxon>Basidiomycota</taxon>
        <taxon>Ustilaginomycotina</taxon>
        <taxon>Exobasidiomycetes</taxon>
        <taxon>Ceraceosorales</taxon>
        <taxon>Ceraceosoraceae</taxon>
        <taxon>Ceraceosorus</taxon>
    </lineage>
</organism>
<dbReference type="CDD" id="cd13170">
    <property type="entry name" value="RanBD_NUP50"/>
    <property type="match status" value="1"/>
</dbReference>
<proteinExistence type="predicted"/>
<feature type="compositionally biased region" description="Acidic residues" evidence="1">
    <location>
        <begin position="969"/>
        <end position="979"/>
    </location>
</feature>
<evidence type="ECO:0000259" key="2">
    <source>
        <dbReference type="PROSITE" id="PS50196"/>
    </source>
</evidence>
<keyword evidence="4" id="KW-1185">Reference proteome</keyword>
<feature type="domain" description="RanBD1" evidence="2">
    <location>
        <begin position="1195"/>
        <end position="1307"/>
    </location>
</feature>
<feature type="region of interest" description="Disordered" evidence="1">
    <location>
        <begin position="692"/>
        <end position="1077"/>
    </location>
</feature>
<dbReference type="EMBL" id="CCYA01000252">
    <property type="protein sequence ID" value="CEH15065.1"/>
    <property type="molecule type" value="Genomic_DNA"/>
</dbReference>
<feature type="compositionally biased region" description="Polar residues" evidence="1">
    <location>
        <begin position="24"/>
        <end position="39"/>
    </location>
</feature>
<evidence type="ECO:0000313" key="3">
    <source>
        <dbReference type="EMBL" id="CEH15065.1"/>
    </source>
</evidence>
<feature type="compositionally biased region" description="Low complexity" evidence="1">
    <location>
        <begin position="991"/>
        <end position="1028"/>
    </location>
</feature>
<dbReference type="SUPFAM" id="SSF50729">
    <property type="entry name" value="PH domain-like"/>
    <property type="match status" value="1"/>
</dbReference>
<dbReference type="PANTHER" id="PTHR38697:SF1">
    <property type="entry name" value="NUCLEAR PORE COMPLEX PROTEIN SIMILAR TO S. CEREVISIAE NUP2 (EUROFUNG)"/>
    <property type="match status" value="1"/>
</dbReference>
<name>A0A0P1BFX6_9BASI</name>
<feature type="compositionally biased region" description="Polar residues" evidence="1">
    <location>
        <begin position="1148"/>
        <end position="1166"/>
    </location>
</feature>
<feature type="region of interest" description="Disordered" evidence="1">
    <location>
        <begin position="526"/>
        <end position="562"/>
    </location>
</feature>
<dbReference type="OrthoDB" id="185618at2759"/>
<dbReference type="InterPro" id="IPR000156">
    <property type="entry name" value="Ran_bind_dom"/>
</dbReference>
<feature type="compositionally biased region" description="Low complexity" evidence="1">
    <location>
        <begin position="863"/>
        <end position="872"/>
    </location>
</feature>
<feature type="region of interest" description="Disordered" evidence="1">
    <location>
        <begin position="82"/>
        <end position="167"/>
    </location>
</feature>
<feature type="compositionally biased region" description="Low complexity" evidence="1">
    <location>
        <begin position="916"/>
        <end position="933"/>
    </location>
</feature>
<dbReference type="Pfam" id="PF00638">
    <property type="entry name" value="Ran_BP1"/>
    <property type="match status" value="1"/>
</dbReference>
<evidence type="ECO:0000313" key="4">
    <source>
        <dbReference type="Proteomes" id="UP000054845"/>
    </source>
</evidence>
<feature type="compositionally biased region" description="Low complexity" evidence="1">
    <location>
        <begin position="698"/>
        <end position="722"/>
    </location>
</feature>
<dbReference type="PROSITE" id="PS50196">
    <property type="entry name" value="RANBD1"/>
    <property type="match status" value="1"/>
</dbReference>
<feature type="region of interest" description="Disordered" evidence="1">
    <location>
        <begin position="1"/>
        <end position="59"/>
    </location>
</feature>
<feature type="region of interest" description="Disordered" evidence="1">
    <location>
        <begin position="303"/>
        <end position="326"/>
    </location>
</feature>
<evidence type="ECO:0000256" key="1">
    <source>
        <dbReference type="SAM" id="MobiDB-lite"/>
    </source>
</evidence>
<dbReference type="PANTHER" id="PTHR38697">
    <property type="entry name" value="NUCLEAR PORE COMPLEX PROTEIN SIMILAR TO S. CEREVISIAE NUP2 (EUROFUNG)"/>
    <property type="match status" value="1"/>
</dbReference>
<reference evidence="3 4" key="1">
    <citation type="submission" date="2014-09" db="EMBL/GenBank/DDBJ databases">
        <authorList>
            <person name="Magalhaes I.L.F."/>
            <person name="Oliveira U."/>
            <person name="Santos F.R."/>
            <person name="Vidigal T.H.D.A."/>
            <person name="Brescovit A.D."/>
            <person name="Santos A.J."/>
        </authorList>
    </citation>
    <scope>NUCLEOTIDE SEQUENCE [LARGE SCALE GENOMIC DNA]</scope>
</reference>
<feature type="compositionally biased region" description="Polar residues" evidence="1">
    <location>
        <begin position="757"/>
        <end position="781"/>
    </location>
</feature>
<accession>A0A0P1BFX6</accession>
<dbReference type="InterPro" id="IPR053074">
    <property type="entry name" value="NPC_Nucleoporin"/>
</dbReference>
<feature type="region of interest" description="Disordered" evidence="1">
    <location>
        <begin position="584"/>
        <end position="659"/>
    </location>
</feature>
<feature type="compositionally biased region" description="Acidic residues" evidence="1">
    <location>
        <begin position="214"/>
        <end position="224"/>
    </location>
</feature>
<feature type="compositionally biased region" description="Basic and acidic residues" evidence="1">
    <location>
        <begin position="723"/>
        <end position="753"/>
    </location>
</feature>
<dbReference type="SMART" id="SM00160">
    <property type="entry name" value="RanBD"/>
    <property type="match status" value="1"/>
</dbReference>
<feature type="compositionally biased region" description="Low complexity" evidence="1">
    <location>
        <begin position="634"/>
        <end position="659"/>
    </location>
</feature>
<feature type="compositionally biased region" description="Polar residues" evidence="1">
    <location>
        <begin position="460"/>
        <end position="471"/>
    </location>
</feature>
<dbReference type="Proteomes" id="UP000054845">
    <property type="component" value="Unassembled WGS sequence"/>
</dbReference>
<feature type="region of interest" description="Disordered" evidence="1">
    <location>
        <begin position="1142"/>
        <end position="1202"/>
    </location>
</feature>
<feature type="compositionally biased region" description="Polar residues" evidence="1">
    <location>
        <begin position="950"/>
        <end position="965"/>
    </location>
</feature>
<dbReference type="InterPro" id="IPR011993">
    <property type="entry name" value="PH-like_dom_sf"/>
</dbReference>
<feature type="compositionally biased region" description="Basic and acidic residues" evidence="1">
    <location>
        <begin position="787"/>
        <end position="810"/>
    </location>
</feature>